<feature type="non-terminal residue" evidence="1">
    <location>
        <position position="1"/>
    </location>
</feature>
<sequence length="82" mass="9710">GITRLLHLIKETVKVNDDKVHPTSLRELPDQSTWTRKTVINFILHNFADFMTDTSRAINYMKNIKLKKHIVKEDGWLSKYEQ</sequence>
<dbReference type="Proteomes" id="UP000829447">
    <property type="component" value="Linkage Group LG23"/>
</dbReference>
<evidence type="ECO:0000313" key="2">
    <source>
        <dbReference type="Proteomes" id="UP000829447"/>
    </source>
</evidence>
<comment type="caution">
    <text evidence="1">The sequence shown here is derived from an EMBL/GenBank/DDBJ whole genome shotgun (WGS) entry which is preliminary data.</text>
</comment>
<dbReference type="EMBL" id="CM040476">
    <property type="protein sequence ID" value="MCI4391878.1"/>
    <property type="molecule type" value="Genomic_DNA"/>
</dbReference>
<proteinExistence type="predicted"/>
<name>A0ACC5XL83_PANGG</name>
<organism evidence="1 2">
    <name type="scientific">Pangasianodon gigas</name>
    <name type="common">Mekong giant catfish</name>
    <name type="synonym">Pangasius gigas</name>
    <dbReference type="NCBI Taxonomy" id="30993"/>
    <lineage>
        <taxon>Eukaryota</taxon>
        <taxon>Metazoa</taxon>
        <taxon>Chordata</taxon>
        <taxon>Craniata</taxon>
        <taxon>Vertebrata</taxon>
        <taxon>Euteleostomi</taxon>
        <taxon>Actinopterygii</taxon>
        <taxon>Neopterygii</taxon>
        <taxon>Teleostei</taxon>
        <taxon>Ostariophysi</taxon>
        <taxon>Siluriformes</taxon>
        <taxon>Pangasiidae</taxon>
        <taxon>Pangasianodon</taxon>
    </lineage>
</organism>
<reference evidence="1 2" key="1">
    <citation type="journal article" date="2022" name="bioRxiv">
        <title>An ancient truncated duplication of the anti-Mullerian hormone receptor type 2 gene is a potential conserved master sex determinant in the Pangasiidae catfish family.</title>
        <authorList>
            <person name="Wen M."/>
            <person name="Pan Q."/>
            <person name="Jouanno E."/>
            <person name="Montfort J."/>
            <person name="Zahm M."/>
            <person name="Cabau C."/>
            <person name="Klopp C."/>
            <person name="Iampietro C."/>
            <person name="Roques C."/>
            <person name="Bouchez O."/>
            <person name="Castinel A."/>
            <person name="Donnadieu C."/>
            <person name="Parrinello H."/>
            <person name="Poncet C."/>
            <person name="Belmonte E."/>
            <person name="Gautier V."/>
            <person name="Avarre J.-C."/>
            <person name="Dugue R."/>
            <person name="Gustiano R."/>
            <person name="Ha T.T.T."/>
            <person name="Campet M."/>
            <person name="Sriphairoj K."/>
            <person name="Ribolli J."/>
            <person name="de Almeida F.L."/>
            <person name="Desvignes T."/>
            <person name="Postlethwait J.H."/>
            <person name="Bucao C.F."/>
            <person name="Robinson-Rechavi M."/>
            <person name="Bobe J."/>
            <person name="Herpin A."/>
            <person name="Guiguen Y."/>
        </authorList>
    </citation>
    <scope>NUCLEOTIDE SEQUENCE [LARGE SCALE GENOMIC DNA]</scope>
    <source>
        <strain evidence="1">YG-Dec2019</strain>
    </source>
</reference>
<gene>
    <name evidence="1" type="ORF">PGIGA_G00139510</name>
</gene>
<accession>A0ACC5XL83</accession>
<evidence type="ECO:0000313" key="1">
    <source>
        <dbReference type="EMBL" id="MCI4391878.1"/>
    </source>
</evidence>
<keyword evidence="2" id="KW-1185">Reference proteome</keyword>
<protein>
    <submittedName>
        <fullName evidence="1">Uncharacterized protein</fullName>
    </submittedName>
</protein>